<proteinExistence type="predicted"/>
<keyword evidence="2" id="KW-1185">Reference proteome</keyword>
<accession>A0A8T0IQC5</accession>
<reference evidence="1" key="1">
    <citation type="submission" date="2020-06" db="EMBL/GenBank/DDBJ databases">
        <title>WGS assembly of Ceratodon purpureus strain R40.</title>
        <authorList>
            <person name="Carey S.B."/>
            <person name="Jenkins J."/>
            <person name="Shu S."/>
            <person name="Lovell J.T."/>
            <person name="Sreedasyam A."/>
            <person name="Maumus F."/>
            <person name="Tiley G.P."/>
            <person name="Fernandez-Pozo N."/>
            <person name="Barry K."/>
            <person name="Chen C."/>
            <person name="Wang M."/>
            <person name="Lipzen A."/>
            <person name="Daum C."/>
            <person name="Saski C.A."/>
            <person name="Payton A.C."/>
            <person name="Mcbreen J.C."/>
            <person name="Conrad R.E."/>
            <person name="Kollar L.M."/>
            <person name="Olsson S."/>
            <person name="Huttunen S."/>
            <person name="Landis J.B."/>
            <person name="Wickett N.J."/>
            <person name="Johnson M.G."/>
            <person name="Rensing S.A."/>
            <person name="Grimwood J."/>
            <person name="Schmutz J."/>
            <person name="Mcdaniel S.F."/>
        </authorList>
    </citation>
    <scope>NUCLEOTIDE SEQUENCE</scope>
    <source>
        <strain evidence="1">R40</strain>
    </source>
</reference>
<sequence>MHDCLNLIALKAGRQGPGWVQEPGLLVTCGSTGHHHAGCGSVFGVVELSLSLSLCLYERKLAFQRSVHRKVILTEVEIWRGGFSLGLGRGGEGRGGEGRGVECPYRGCCF</sequence>
<evidence type="ECO:0000313" key="1">
    <source>
        <dbReference type="EMBL" id="KAG0585392.1"/>
    </source>
</evidence>
<dbReference type="EMBL" id="CM026422">
    <property type="protein sequence ID" value="KAG0585392.1"/>
    <property type="molecule type" value="Genomic_DNA"/>
</dbReference>
<evidence type="ECO:0000313" key="2">
    <source>
        <dbReference type="Proteomes" id="UP000822688"/>
    </source>
</evidence>
<protein>
    <submittedName>
        <fullName evidence="1">Uncharacterized protein</fullName>
    </submittedName>
</protein>
<gene>
    <name evidence="1" type="ORF">KC19_2G007800</name>
</gene>
<dbReference type="Proteomes" id="UP000822688">
    <property type="component" value="Chromosome 2"/>
</dbReference>
<organism evidence="1 2">
    <name type="scientific">Ceratodon purpureus</name>
    <name type="common">Fire moss</name>
    <name type="synonym">Dicranum purpureum</name>
    <dbReference type="NCBI Taxonomy" id="3225"/>
    <lineage>
        <taxon>Eukaryota</taxon>
        <taxon>Viridiplantae</taxon>
        <taxon>Streptophyta</taxon>
        <taxon>Embryophyta</taxon>
        <taxon>Bryophyta</taxon>
        <taxon>Bryophytina</taxon>
        <taxon>Bryopsida</taxon>
        <taxon>Dicranidae</taxon>
        <taxon>Pseudoditrichales</taxon>
        <taxon>Ditrichaceae</taxon>
        <taxon>Ceratodon</taxon>
    </lineage>
</organism>
<name>A0A8T0IQC5_CERPU</name>
<dbReference type="AlphaFoldDB" id="A0A8T0IQC5"/>
<comment type="caution">
    <text evidence="1">The sequence shown here is derived from an EMBL/GenBank/DDBJ whole genome shotgun (WGS) entry which is preliminary data.</text>
</comment>